<evidence type="ECO:0000313" key="3">
    <source>
        <dbReference type="Proteomes" id="UP001234989"/>
    </source>
</evidence>
<dbReference type="PANTHER" id="PTHR34536:SF12">
    <property type="entry name" value="BTZ DOMAIN-CONTAINING PROTEIN"/>
    <property type="match status" value="1"/>
</dbReference>
<evidence type="ECO:0000313" key="2">
    <source>
        <dbReference type="EMBL" id="WMV25151.1"/>
    </source>
</evidence>
<dbReference type="Proteomes" id="UP001234989">
    <property type="component" value="Chromosome 4"/>
</dbReference>
<protein>
    <submittedName>
        <fullName evidence="2">Uncharacterized protein</fullName>
    </submittedName>
</protein>
<keyword evidence="3" id="KW-1185">Reference proteome</keyword>
<dbReference type="PANTHER" id="PTHR34536">
    <property type="entry name" value="DENTIN SIALOPHOSPHOPROTEIN-LIKE PROTEIN"/>
    <property type="match status" value="1"/>
</dbReference>
<feature type="compositionally biased region" description="Polar residues" evidence="1">
    <location>
        <begin position="98"/>
        <end position="110"/>
    </location>
</feature>
<organism evidence="2 3">
    <name type="scientific">Solanum verrucosum</name>
    <dbReference type="NCBI Taxonomy" id="315347"/>
    <lineage>
        <taxon>Eukaryota</taxon>
        <taxon>Viridiplantae</taxon>
        <taxon>Streptophyta</taxon>
        <taxon>Embryophyta</taxon>
        <taxon>Tracheophyta</taxon>
        <taxon>Spermatophyta</taxon>
        <taxon>Magnoliopsida</taxon>
        <taxon>eudicotyledons</taxon>
        <taxon>Gunneridae</taxon>
        <taxon>Pentapetalae</taxon>
        <taxon>asterids</taxon>
        <taxon>lamiids</taxon>
        <taxon>Solanales</taxon>
        <taxon>Solanaceae</taxon>
        <taxon>Solanoideae</taxon>
        <taxon>Solaneae</taxon>
        <taxon>Solanum</taxon>
    </lineage>
</organism>
<evidence type="ECO:0000256" key="1">
    <source>
        <dbReference type="SAM" id="MobiDB-lite"/>
    </source>
</evidence>
<name>A0AAF0QQZ3_SOLVR</name>
<sequence>MVPNLLEIGFLTVRLVGQGGTSCIEEIGAGDGAKAGILGMILKSMESPSGRKDVAIMRTQMLRKAPRIISPRRCTGEDGFAYVGVRHSEKFNREFPADNSSPVYSHQQSMYDGPDSHFAQGDTEFTAIQRSGFPRM</sequence>
<proteinExistence type="predicted"/>
<dbReference type="AlphaFoldDB" id="A0AAF0QQZ3"/>
<reference evidence="2" key="1">
    <citation type="submission" date="2023-08" db="EMBL/GenBank/DDBJ databases">
        <title>A de novo genome assembly of Solanum verrucosum Schlechtendal, a Mexican diploid species geographically isolated from the other diploid A-genome species in potato relatives.</title>
        <authorList>
            <person name="Hosaka K."/>
        </authorList>
    </citation>
    <scope>NUCLEOTIDE SEQUENCE</scope>
    <source>
        <tissue evidence="2">Young leaves</tissue>
    </source>
</reference>
<feature type="region of interest" description="Disordered" evidence="1">
    <location>
        <begin position="93"/>
        <end position="120"/>
    </location>
</feature>
<accession>A0AAF0QQZ3</accession>
<gene>
    <name evidence="2" type="ORF">MTR67_018536</name>
</gene>
<dbReference type="EMBL" id="CP133615">
    <property type="protein sequence ID" value="WMV25151.1"/>
    <property type="molecule type" value="Genomic_DNA"/>
</dbReference>